<protein>
    <submittedName>
        <fullName evidence="2">Uncharacterized protein</fullName>
    </submittedName>
</protein>
<sequence>MPSSPAYQETLRTMTRYFAEKGATTADAQAQAAAWIGQQVQTQASFLAYIDVFHVLMLIVLCAIPLALILSNVDLKEGGAAVCIERHKIDPPACRRQTD</sequence>
<dbReference type="EMBL" id="CP157961">
    <property type="protein sequence ID" value="XBT95407.1"/>
    <property type="molecule type" value="Genomic_DNA"/>
</dbReference>
<accession>A0AAU7RYX0</accession>
<proteinExistence type="predicted"/>
<organism evidence="2">
    <name type="scientific">Rhizobium sp. ZPR3</name>
    <dbReference type="NCBI Taxonomy" id="3158967"/>
    <lineage>
        <taxon>Bacteria</taxon>
        <taxon>Pseudomonadati</taxon>
        <taxon>Pseudomonadota</taxon>
        <taxon>Alphaproteobacteria</taxon>
        <taxon>Hyphomicrobiales</taxon>
        <taxon>Rhizobiaceae</taxon>
        <taxon>Rhizobium/Agrobacterium group</taxon>
        <taxon>Rhizobium</taxon>
    </lineage>
</organism>
<keyword evidence="1" id="KW-0812">Transmembrane</keyword>
<dbReference type="RefSeq" id="WP_349959638.1">
    <property type="nucleotide sequence ID" value="NZ_CP157961.1"/>
</dbReference>
<reference evidence="2" key="1">
    <citation type="submission" date="2024-06" db="EMBL/GenBank/DDBJ databases">
        <authorList>
            <person name="Li T."/>
            <person name="Gao R."/>
        </authorList>
    </citation>
    <scope>NUCLEOTIDE SEQUENCE</scope>
    <source>
        <strain evidence="2">ZPR3</strain>
        <plasmid evidence="2">unnamed1</plasmid>
    </source>
</reference>
<keyword evidence="1" id="KW-0472">Membrane</keyword>
<keyword evidence="1" id="KW-1133">Transmembrane helix</keyword>
<feature type="transmembrane region" description="Helical" evidence="1">
    <location>
        <begin position="46"/>
        <end position="70"/>
    </location>
</feature>
<keyword evidence="2" id="KW-0614">Plasmid</keyword>
<geneLocation type="plasmid" evidence="2">
    <name>unnamed1</name>
</geneLocation>
<evidence type="ECO:0000313" key="2">
    <source>
        <dbReference type="EMBL" id="XBT95407.1"/>
    </source>
</evidence>
<dbReference type="AlphaFoldDB" id="A0AAU7RYX0"/>
<evidence type="ECO:0000256" key="1">
    <source>
        <dbReference type="SAM" id="Phobius"/>
    </source>
</evidence>
<gene>
    <name evidence="2" type="ORF">ABM479_26075</name>
</gene>
<name>A0AAU7RYX0_9HYPH</name>